<organism evidence="1 2">
    <name type="scientific">Grifola frondosa</name>
    <name type="common">Maitake</name>
    <name type="synonym">Polyporus frondosus</name>
    <dbReference type="NCBI Taxonomy" id="5627"/>
    <lineage>
        <taxon>Eukaryota</taxon>
        <taxon>Fungi</taxon>
        <taxon>Dikarya</taxon>
        <taxon>Basidiomycota</taxon>
        <taxon>Agaricomycotina</taxon>
        <taxon>Agaricomycetes</taxon>
        <taxon>Polyporales</taxon>
        <taxon>Grifolaceae</taxon>
        <taxon>Grifola</taxon>
    </lineage>
</organism>
<accession>A0A1C7LJY1</accession>
<proteinExistence type="predicted"/>
<protein>
    <recommendedName>
        <fullName evidence="3">Protein kinase domain-containing protein</fullName>
    </recommendedName>
</protein>
<dbReference type="OrthoDB" id="3182995at2759"/>
<dbReference type="EMBL" id="LUGG01000057">
    <property type="protein sequence ID" value="OBZ65085.1"/>
    <property type="molecule type" value="Genomic_DNA"/>
</dbReference>
<name>A0A1C7LJY1_GRIFR</name>
<gene>
    <name evidence="1" type="ORF">A0H81_14940</name>
</gene>
<reference evidence="1 2" key="1">
    <citation type="submission" date="2016-03" db="EMBL/GenBank/DDBJ databases">
        <title>Whole genome sequencing of Grifola frondosa 9006-11.</title>
        <authorList>
            <person name="Min B."/>
            <person name="Park H."/>
            <person name="Kim J.-G."/>
            <person name="Cho H."/>
            <person name="Oh Y.-L."/>
            <person name="Kong W.-S."/>
            <person name="Choi I.-G."/>
        </authorList>
    </citation>
    <scope>NUCLEOTIDE SEQUENCE [LARGE SCALE GENOMIC DNA]</scope>
    <source>
        <strain evidence="1 2">9006-11</strain>
    </source>
</reference>
<comment type="caution">
    <text evidence="1">The sequence shown here is derived from an EMBL/GenBank/DDBJ whole genome shotgun (WGS) entry which is preliminary data.</text>
</comment>
<dbReference type="Proteomes" id="UP000092993">
    <property type="component" value="Unassembled WGS sequence"/>
</dbReference>
<sequence length="381" mass="42834">NKMHIEPFVGLRMSSGDCPLTDTISSPQALNAISTITVHGIAHTKGDDATDCPLRMTRVAIPKMKRQIHQPYEPNISPHGYPEVAPSRLPPEGDYHVELSLDPLKQTVGCEENGNYGRCGHVFAATPTSWSDSSTGPCHGPSTLTGRLPPLAVKIARFGYKRELLLEASVYKELEHLQGVSIPRCYGLFEGELKDGWERVSVKSEYEDWGTGKDECAQISDLPLEFNSLPEEQYIKLWDEKLELATQELRFNRAHNGPGGSNTVMLLLLERLGGRLPIGVDLGSELRADLHALFEDMATQGVVYYDIRYFNILQPLPNPPGFPGRICPYHHRRHLWRIIDFSHYVYKVALTMEFMNDNNARNVNRFLGCLEGGEMFEFAHC</sequence>
<dbReference type="AlphaFoldDB" id="A0A1C7LJY1"/>
<evidence type="ECO:0008006" key="3">
    <source>
        <dbReference type="Google" id="ProtNLM"/>
    </source>
</evidence>
<feature type="non-terminal residue" evidence="1">
    <location>
        <position position="1"/>
    </location>
</feature>
<evidence type="ECO:0000313" key="2">
    <source>
        <dbReference type="Proteomes" id="UP000092993"/>
    </source>
</evidence>
<keyword evidence="2" id="KW-1185">Reference proteome</keyword>
<evidence type="ECO:0000313" key="1">
    <source>
        <dbReference type="EMBL" id="OBZ65085.1"/>
    </source>
</evidence>